<evidence type="ECO:0000313" key="4">
    <source>
        <dbReference type="Proteomes" id="UP000822331"/>
    </source>
</evidence>
<evidence type="ECO:0000313" key="1">
    <source>
        <dbReference type="EMBL" id="NTF40272.1"/>
    </source>
</evidence>
<keyword evidence="4" id="KW-1185">Reference proteome</keyword>
<dbReference type="AlphaFoldDB" id="A0AAE7URS0"/>
<proteinExistence type="predicted"/>
<protein>
    <submittedName>
        <fullName evidence="2">Uncharacterized protein</fullName>
    </submittedName>
</protein>
<dbReference type="EMBL" id="CP049207">
    <property type="protein sequence ID" value="QTG01677.1"/>
    <property type="molecule type" value="Genomic_DNA"/>
</dbReference>
<dbReference type="EMBL" id="JAAMCP010000024">
    <property type="protein sequence ID" value="NTF40272.1"/>
    <property type="molecule type" value="Genomic_DNA"/>
</dbReference>
<sequence length="47" mass="5329">MTEQEEKVERFHLMQQFGISELDAAPKVAEKIDQARGSETLPLNALE</sequence>
<accession>A0AAE7URS0</accession>
<dbReference type="Proteomes" id="UP000822331">
    <property type="component" value="Unassembled WGS sequence"/>
</dbReference>
<dbReference type="KEGG" id="arui:G6M88_22480"/>
<evidence type="ECO:0000313" key="2">
    <source>
        <dbReference type="EMBL" id="QTG01677.1"/>
    </source>
</evidence>
<reference evidence="2" key="2">
    <citation type="submission" date="2020-02" db="EMBL/GenBank/DDBJ databases">
        <title>Unexpected conservation and global transmission of agrobacterial virulence plasmids.</title>
        <authorList>
            <person name="Weisberg A.J."/>
            <person name="Davis E.W. II"/>
            <person name="Tabima J.R."/>
            <person name="Belcher M.S."/>
            <person name="Miller M."/>
            <person name="Kuo C.-H."/>
            <person name="Loper J.E."/>
            <person name="Grunwald N.J."/>
            <person name="Putnam M.L."/>
            <person name="Chang J.H."/>
        </authorList>
    </citation>
    <scope>NUCLEOTIDE SEQUENCE</scope>
    <source>
        <strain evidence="2">W2/73</strain>
    </source>
</reference>
<name>A0AAE7URS0_9HYPH</name>
<evidence type="ECO:0000313" key="3">
    <source>
        <dbReference type="Proteomes" id="UP000663912"/>
    </source>
</evidence>
<organism evidence="2 3">
    <name type="scientific">Agrobacterium rubi</name>
    <dbReference type="NCBI Taxonomy" id="28099"/>
    <lineage>
        <taxon>Bacteria</taxon>
        <taxon>Pseudomonadati</taxon>
        <taxon>Pseudomonadota</taxon>
        <taxon>Alphaproteobacteria</taxon>
        <taxon>Hyphomicrobiales</taxon>
        <taxon>Rhizobiaceae</taxon>
        <taxon>Rhizobium/Agrobacterium group</taxon>
        <taxon>Agrobacterium</taxon>
    </lineage>
</organism>
<dbReference type="Proteomes" id="UP000663912">
    <property type="component" value="Chromosome 2"/>
</dbReference>
<reference evidence="1 4" key="1">
    <citation type="journal article" date="2020" name="Science">
        <title>Unexpected conservation and global transmission of agrobacterial virulence plasmids.</title>
        <authorList>
            <person name="Weisberg A.J."/>
            <person name="Davis E.W. 2nd"/>
            <person name="Tabima J."/>
            <person name="Belcher M.S."/>
            <person name="Miller M."/>
            <person name="Kuo C.H."/>
            <person name="Loper J.E."/>
            <person name="Grunwald N.J."/>
            <person name="Putnam M.L."/>
            <person name="Chang J.H."/>
        </authorList>
    </citation>
    <scope>NUCLEOTIDE SEQUENCE [LARGE SCALE GENOMIC DNA]</scope>
    <source>
        <strain evidence="1 4">A19/93</strain>
    </source>
</reference>
<dbReference type="RefSeq" id="WP_162273326.1">
    <property type="nucleotide sequence ID" value="NZ_CP049207.1"/>
</dbReference>
<gene>
    <name evidence="1" type="ORF">G6L72_26760</name>
    <name evidence="2" type="ORF">G6M88_22480</name>
</gene>